<dbReference type="PANTHER" id="PTHR24220:SF86">
    <property type="entry name" value="ABC TRANSPORTER ABCH.1"/>
    <property type="match status" value="1"/>
</dbReference>
<dbReference type="InterPro" id="IPR017871">
    <property type="entry name" value="ABC_transporter-like_CS"/>
</dbReference>
<keyword evidence="3" id="KW-0067">ATP-binding</keyword>
<dbReference type="GO" id="GO:0005524">
    <property type="term" value="F:ATP binding"/>
    <property type="evidence" value="ECO:0007669"/>
    <property type="project" value="UniProtKB-KW"/>
</dbReference>
<dbReference type="GO" id="GO:0098796">
    <property type="term" value="C:membrane protein complex"/>
    <property type="evidence" value="ECO:0007669"/>
    <property type="project" value="UniProtKB-ARBA"/>
</dbReference>
<evidence type="ECO:0000256" key="3">
    <source>
        <dbReference type="ARBA" id="ARBA00022840"/>
    </source>
</evidence>
<evidence type="ECO:0000259" key="5">
    <source>
        <dbReference type="PROSITE" id="PS50893"/>
    </source>
</evidence>
<dbReference type="GO" id="GO:0005886">
    <property type="term" value="C:plasma membrane"/>
    <property type="evidence" value="ECO:0007669"/>
    <property type="project" value="TreeGrafter"/>
</dbReference>
<name>E0RPG6_WINT6</name>
<accession>E0RPG6</accession>
<dbReference type="SMART" id="SM00382">
    <property type="entry name" value="AAA"/>
    <property type="match status" value="1"/>
</dbReference>
<proteinExistence type="inferred from homology"/>
<dbReference type="PROSITE" id="PS00211">
    <property type="entry name" value="ABC_TRANSPORTER_1"/>
    <property type="match status" value="1"/>
</dbReference>
<evidence type="ECO:0000256" key="4">
    <source>
        <dbReference type="ARBA" id="ARBA00038388"/>
    </source>
</evidence>
<dbReference type="CDD" id="cd03255">
    <property type="entry name" value="ABC_MJ0796_LolCDE_FtsE"/>
    <property type="match status" value="1"/>
</dbReference>
<dbReference type="EMBL" id="CP001698">
    <property type="protein sequence ID" value="ADN02748.1"/>
    <property type="molecule type" value="Genomic_DNA"/>
</dbReference>
<comment type="similarity">
    <text evidence="4">Belongs to the ABC transporter superfamily. Macrolide exporter (TC 3.A.1.122) family.</text>
</comment>
<evidence type="ECO:0000313" key="7">
    <source>
        <dbReference type="Proteomes" id="UP000001296"/>
    </source>
</evidence>
<dbReference type="GO" id="GO:0016887">
    <property type="term" value="F:ATP hydrolysis activity"/>
    <property type="evidence" value="ECO:0007669"/>
    <property type="project" value="InterPro"/>
</dbReference>
<dbReference type="FunFam" id="3.40.50.300:FF:000032">
    <property type="entry name" value="Export ABC transporter ATP-binding protein"/>
    <property type="match status" value="1"/>
</dbReference>
<dbReference type="GO" id="GO:0022857">
    <property type="term" value="F:transmembrane transporter activity"/>
    <property type="evidence" value="ECO:0007669"/>
    <property type="project" value="TreeGrafter"/>
</dbReference>
<dbReference type="Proteomes" id="UP000001296">
    <property type="component" value="Chromosome"/>
</dbReference>
<dbReference type="PROSITE" id="PS50893">
    <property type="entry name" value="ABC_TRANSPORTER_2"/>
    <property type="match status" value="1"/>
</dbReference>
<dbReference type="AlphaFoldDB" id="E0RPG6"/>
<gene>
    <name evidence="6" type="ordered locus">STHERM_c18130</name>
</gene>
<dbReference type="InterPro" id="IPR017911">
    <property type="entry name" value="MacB-like_ATP-bd"/>
</dbReference>
<dbReference type="KEGG" id="sta:STHERM_c18130"/>
<dbReference type="PANTHER" id="PTHR24220">
    <property type="entry name" value="IMPORT ATP-BINDING PROTEIN"/>
    <property type="match status" value="1"/>
</dbReference>
<dbReference type="InterPro" id="IPR003593">
    <property type="entry name" value="AAA+_ATPase"/>
</dbReference>
<organism evidence="6 7">
    <name type="scientific">Winmispira thermophila (strain ATCC 49972 / DSM 6192 / RI 19.B1)</name>
    <name type="common">Spirochaeta thermophila</name>
    <dbReference type="NCBI Taxonomy" id="665571"/>
    <lineage>
        <taxon>Bacteria</taxon>
        <taxon>Pseudomonadati</taxon>
        <taxon>Spirochaetota</taxon>
        <taxon>Spirochaetia</taxon>
        <taxon>Winmispirales</taxon>
        <taxon>Winmispiraceae</taxon>
        <taxon>Winmispira</taxon>
    </lineage>
</organism>
<evidence type="ECO:0000256" key="2">
    <source>
        <dbReference type="ARBA" id="ARBA00022741"/>
    </source>
</evidence>
<dbReference type="Gene3D" id="3.40.50.300">
    <property type="entry name" value="P-loop containing nucleotide triphosphate hydrolases"/>
    <property type="match status" value="1"/>
</dbReference>
<dbReference type="eggNOG" id="COG1136">
    <property type="taxonomic scope" value="Bacteria"/>
</dbReference>
<dbReference type="HOGENOM" id="CLU_000604_1_22_12"/>
<evidence type="ECO:0000313" key="6">
    <source>
        <dbReference type="EMBL" id="ADN02748.1"/>
    </source>
</evidence>
<reference evidence="6 7" key="2">
    <citation type="journal article" date="2010" name="J. Bacteriol.">
        <title>Genome sequence of the polysaccharide-degrading, thermophilic anaerobe Spirochaeta thermophila DSM 6192.</title>
        <authorList>
            <person name="Angelov A."/>
            <person name="Liebl S."/>
            <person name="Ballschmiter M."/>
            <person name="Bomeke M."/>
            <person name="Lehmann R."/>
            <person name="Liesegang H."/>
            <person name="Daniel R."/>
            <person name="Liebl W."/>
        </authorList>
    </citation>
    <scope>NUCLEOTIDE SEQUENCE [LARGE SCALE GENOMIC DNA]</scope>
    <source>
        <strain evidence="7">ATCC 49972 / DSM 6192 / RI 19.B1</strain>
    </source>
</reference>
<dbReference type="InterPro" id="IPR003439">
    <property type="entry name" value="ABC_transporter-like_ATP-bd"/>
</dbReference>
<dbReference type="SUPFAM" id="SSF52540">
    <property type="entry name" value="P-loop containing nucleoside triphosphate hydrolases"/>
    <property type="match status" value="1"/>
</dbReference>
<protein>
    <submittedName>
        <fullName evidence="6">Transporter</fullName>
    </submittedName>
</protein>
<dbReference type="Pfam" id="PF00005">
    <property type="entry name" value="ABC_tran"/>
    <property type="match status" value="1"/>
</dbReference>
<evidence type="ECO:0000256" key="1">
    <source>
        <dbReference type="ARBA" id="ARBA00022448"/>
    </source>
</evidence>
<reference key="1">
    <citation type="submission" date="2009-08" db="EMBL/GenBank/DDBJ databases">
        <title>The genome sequence of Spirochaeta thermophila DSM6192.</title>
        <authorList>
            <person name="Angelov A."/>
            <person name="Mientus M."/>
            <person name="Wittenberg S."/>
            <person name="Lehmann R."/>
            <person name="Liesegang H."/>
            <person name="Daniel R."/>
            <person name="Liebl W."/>
        </authorList>
    </citation>
    <scope>NUCLEOTIDE SEQUENCE</scope>
    <source>
        <strain>DSM 6192</strain>
    </source>
</reference>
<sequence>MRCVLELKDITRSYGSIDALDRLSLRVEEGEWLAIMGPSGAGKTTLLNILALLDTPTSGEYILDGSKTASLSEHERAVLRREKIGLVFQQFHLVPYLTALENVMVAQYYHSMADRREAEAVLRKVGLGERLSHRPSQLSGGEKQRVCIARALVNEPALLLADEPTGNLDERNEGIVLDLFRALKREGRTIIMVTHNPNLAKEADRIVYLNHGRISPVNPFVEEVVDARP</sequence>
<keyword evidence="1" id="KW-0813">Transport</keyword>
<dbReference type="InterPro" id="IPR027417">
    <property type="entry name" value="P-loop_NTPase"/>
</dbReference>
<keyword evidence="2" id="KW-0547">Nucleotide-binding</keyword>
<feature type="domain" description="ABC transporter" evidence="5">
    <location>
        <begin position="5"/>
        <end position="227"/>
    </location>
</feature>
<dbReference type="InterPro" id="IPR015854">
    <property type="entry name" value="ABC_transpr_LolD-like"/>
</dbReference>
<dbReference type="RefSeq" id="WP_013314587.1">
    <property type="nucleotide sequence ID" value="NC_014484.1"/>
</dbReference>
<dbReference type="PaxDb" id="665571-STHERM_c18130"/>